<feature type="transmembrane region" description="Helical" evidence="1">
    <location>
        <begin position="131"/>
        <end position="152"/>
    </location>
</feature>
<feature type="transmembrane region" description="Helical" evidence="1">
    <location>
        <begin position="381"/>
        <end position="402"/>
    </location>
</feature>
<dbReference type="SUPFAM" id="SSF103473">
    <property type="entry name" value="MFS general substrate transporter"/>
    <property type="match status" value="1"/>
</dbReference>
<feature type="transmembrane region" description="Helical" evidence="1">
    <location>
        <begin position="32"/>
        <end position="54"/>
    </location>
</feature>
<feature type="transmembrane region" description="Helical" evidence="1">
    <location>
        <begin position="98"/>
        <end position="119"/>
    </location>
</feature>
<dbReference type="Proteomes" id="UP001203207">
    <property type="component" value="Unassembled WGS sequence"/>
</dbReference>
<reference evidence="3" key="1">
    <citation type="journal article" date="2022" name="Syst. Appl. Microbiol.">
        <title>Natronocalculus amylovorans gen. nov., sp. nov., and Natranaeroarchaeum aerophilus sp. nov., dominant culturable amylolytic natronoarchaea from hypersaline soda lakes in southwestern Siberia.</title>
        <authorList>
            <person name="Sorokin D.Y."/>
            <person name="Elcheninov A.G."/>
            <person name="Khizhniak T.V."/>
            <person name="Koenen M."/>
            <person name="Bale N.J."/>
            <person name="Damste J.S.S."/>
            <person name="Kublanov I.V."/>
        </authorList>
    </citation>
    <scope>NUCLEOTIDE SEQUENCE</scope>
    <source>
        <strain evidence="3">AArc-St2</strain>
    </source>
</reference>
<feature type="transmembrane region" description="Helical" evidence="1">
    <location>
        <begin position="264"/>
        <end position="280"/>
    </location>
</feature>
<dbReference type="GO" id="GO:0022857">
    <property type="term" value="F:transmembrane transporter activity"/>
    <property type="evidence" value="ECO:0007669"/>
    <property type="project" value="InterPro"/>
</dbReference>
<evidence type="ECO:0000313" key="3">
    <source>
        <dbReference type="EMBL" id="MCL9816911.1"/>
    </source>
</evidence>
<keyword evidence="4" id="KW-1185">Reference proteome</keyword>
<dbReference type="PANTHER" id="PTHR43129">
    <property type="entry name" value="FOSMIDOMYCIN RESISTANCE PROTEIN"/>
    <property type="match status" value="1"/>
</dbReference>
<keyword evidence="1" id="KW-0812">Transmembrane</keyword>
<feature type="transmembrane region" description="Helical" evidence="1">
    <location>
        <begin position="74"/>
        <end position="92"/>
    </location>
</feature>
<evidence type="ECO:0000259" key="2">
    <source>
        <dbReference type="PROSITE" id="PS50850"/>
    </source>
</evidence>
<feature type="domain" description="Major facilitator superfamily (MFS) profile" evidence="2">
    <location>
        <begin position="1"/>
        <end position="406"/>
    </location>
</feature>
<dbReference type="InterPro" id="IPR011701">
    <property type="entry name" value="MFS"/>
</dbReference>
<name>A0AAE3K8C4_9EURY</name>
<reference evidence="3" key="2">
    <citation type="submission" date="2022-02" db="EMBL/GenBank/DDBJ databases">
        <authorList>
            <person name="Elcheninov A.G."/>
            <person name="Sorokin D.Y."/>
            <person name="Kublanov I.V."/>
        </authorList>
    </citation>
    <scope>NUCLEOTIDE SEQUENCE</scope>
    <source>
        <strain evidence="3">AArc-St2</strain>
    </source>
</reference>
<dbReference type="InterPro" id="IPR036259">
    <property type="entry name" value="MFS_trans_sf"/>
</dbReference>
<evidence type="ECO:0000313" key="4">
    <source>
        <dbReference type="Proteomes" id="UP001203207"/>
    </source>
</evidence>
<accession>A0AAE3K8C4</accession>
<feature type="transmembrane region" description="Helical" evidence="1">
    <location>
        <begin position="213"/>
        <end position="231"/>
    </location>
</feature>
<gene>
    <name evidence="3" type="ORF">AArcSt2_08145</name>
</gene>
<organism evidence="3 4">
    <name type="scientific">Natronocalculus amylovorans</name>
    <dbReference type="NCBI Taxonomy" id="2917812"/>
    <lineage>
        <taxon>Archaea</taxon>
        <taxon>Methanobacteriati</taxon>
        <taxon>Methanobacteriota</taxon>
        <taxon>Stenosarchaea group</taxon>
        <taxon>Halobacteria</taxon>
        <taxon>Halobacteriales</taxon>
        <taxon>Haloferacaceae</taxon>
        <taxon>Natronocalculus</taxon>
    </lineage>
</organism>
<feature type="transmembrane region" description="Helical" evidence="1">
    <location>
        <begin position="292"/>
        <end position="309"/>
    </location>
</feature>
<feature type="transmembrane region" description="Helical" evidence="1">
    <location>
        <begin position="354"/>
        <end position="375"/>
    </location>
</feature>
<keyword evidence="1" id="KW-1133">Transmembrane helix</keyword>
<protein>
    <submittedName>
        <fullName evidence="3">MFS transporter</fullName>
    </submittedName>
</protein>
<dbReference type="InterPro" id="IPR020846">
    <property type="entry name" value="MFS_dom"/>
</dbReference>
<sequence>MDREDNAIAGFTGLSHGTFHGFELSIPLFVPIWIAAFDASPAVIGVVVGAGYAIIGLGSPLAGVLADQYGSKQLVLVSIAGMGLSFAAISLTTSIVTLAIALIIWGAAASIYHPAGLSLISRNATQRGTVLGYHGAGGSLGTVIVPLVAIALLSIFDWRIVIVLLAVPSMIALFIGALLQIDESTASSNTDGEPSGRPLTDALRSFVTDSRQLLVGGFVIVLAIQMVYGMYYRGIFTFLPDVLSGLPIFEPVTIGERTVEAGQLAYSGLLLVGVFGQYAGGALSDRVDPERTVVVTFCILIAASLLFVPASEIGVLPLLAVCAVLGFFIYAFAPIGQTLVAEYVADDSHGLSFGFVYFGTFGVGAIGAAVAGAVLDFGTLPLLFIVLSGFLTVCAALGVLLVKKAA</sequence>
<dbReference type="GO" id="GO:0005886">
    <property type="term" value="C:plasma membrane"/>
    <property type="evidence" value="ECO:0007669"/>
    <property type="project" value="TreeGrafter"/>
</dbReference>
<evidence type="ECO:0000256" key="1">
    <source>
        <dbReference type="SAM" id="Phobius"/>
    </source>
</evidence>
<keyword evidence="1" id="KW-0472">Membrane</keyword>
<dbReference type="AlphaFoldDB" id="A0AAE3K8C4"/>
<comment type="caution">
    <text evidence="3">The sequence shown here is derived from an EMBL/GenBank/DDBJ whole genome shotgun (WGS) entry which is preliminary data.</text>
</comment>
<dbReference type="Gene3D" id="1.20.1250.20">
    <property type="entry name" value="MFS general substrate transporter like domains"/>
    <property type="match status" value="2"/>
</dbReference>
<dbReference type="PANTHER" id="PTHR43129:SF1">
    <property type="entry name" value="FOSMIDOMYCIN RESISTANCE PROTEIN"/>
    <property type="match status" value="1"/>
</dbReference>
<dbReference type="RefSeq" id="WP_250583830.1">
    <property type="nucleotide sequence ID" value="NZ_JAKRVX010000003.1"/>
</dbReference>
<dbReference type="EMBL" id="JAKRVX010000003">
    <property type="protein sequence ID" value="MCL9816911.1"/>
    <property type="molecule type" value="Genomic_DNA"/>
</dbReference>
<feature type="transmembrane region" description="Helical" evidence="1">
    <location>
        <begin position="158"/>
        <end position="179"/>
    </location>
</feature>
<dbReference type="Pfam" id="PF07690">
    <property type="entry name" value="MFS_1"/>
    <property type="match status" value="1"/>
</dbReference>
<dbReference type="PROSITE" id="PS50850">
    <property type="entry name" value="MFS"/>
    <property type="match status" value="1"/>
</dbReference>
<feature type="transmembrane region" description="Helical" evidence="1">
    <location>
        <begin position="315"/>
        <end position="333"/>
    </location>
</feature>
<proteinExistence type="predicted"/>